<feature type="signal peptide" evidence="1">
    <location>
        <begin position="1"/>
        <end position="16"/>
    </location>
</feature>
<dbReference type="EMBL" id="ANIY01001477">
    <property type="protein sequence ID" value="ETP46600.1"/>
    <property type="molecule type" value="Genomic_DNA"/>
</dbReference>
<gene>
    <name evidence="2" type="ORF">F442_07173</name>
</gene>
<evidence type="ECO:0000313" key="2">
    <source>
        <dbReference type="EMBL" id="ETP46600.1"/>
    </source>
</evidence>
<evidence type="ECO:0000256" key="1">
    <source>
        <dbReference type="SAM" id="SignalP"/>
    </source>
</evidence>
<name>W2ZHR9_PHYNI</name>
<proteinExistence type="predicted"/>
<organism evidence="2 3">
    <name type="scientific">Phytophthora nicotianae P10297</name>
    <dbReference type="NCBI Taxonomy" id="1317064"/>
    <lineage>
        <taxon>Eukaryota</taxon>
        <taxon>Sar</taxon>
        <taxon>Stramenopiles</taxon>
        <taxon>Oomycota</taxon>
        <taxon>Peronosporomycetes</taxon>
        <taxon>Peronosporales</taxon>
        <taxon>Peronosporaceae</taxon>
        <taxon>Phytophthora</taxon>
    </lineage>
</organism>
<dbReference type="AlphaFoldDB" id="W2ZHR9"/>
<dbReference type="Proteomes" id="UP000018948">
    <property type="component" value="Unassembled WGS sequence"/>
</dbReference>
<sequence length="138" mass="15749">MACVLVLVVFKVYIKALLVQNHPRRVARLFKAQRRDVVSVPYREIPFLFHQQLVPCSTQLALGLVIAQEELDPNSVAYMNNSNCKPHRSSSNFQSEANARLKARVDPYLAENLKENLSDIGFCCCISKWVENDNIRSK</sequence>
<comment type="caution">
    <text evidence="2">The sequence shown here is derived from an EMBL/GenBank/DDBJ whole genome shotgun (WGS) entry which is preliminary data.</text>
</comment>
<protein>
    <submittedName>
        <fullName evidence="2">Uncharacterized protein</fullName>
    </submittedName>
</protein>
<evidence type="ECO:0000313" key="3">
    <source>
        <dbReference type="Proteomes" id="UP000018948"/>
    </source>
</evidence>
<keyword evidence="1" id="KW-0732">Signal</keyword>
<accession>W2ZHR9</accession>
<feature type="chain" id="PRO_5004831787" evidence="1">
    <location>
        <begin position="17"/>
        <end position="138"/>
    </location>
</feature>
<reference evidence="2 3" key="1">
    <citation type="submission" date="2013-11" db="EMBL/GenBank/DDBJ databases">
        <title>The Genome Sequence of Phytophthora parasitica P10297.</title>
        <authorList>
            <consortium name="The Broad Institute Genomics Platform"/>
            <person name="Russ C."/>
            <person name="Tyler B."/>
            <person name="Panabieres F."/>
            <person name="Shan W."/>
            <person name="Tripathy S."/>
            <person name="Grunwald N."/>
            <person name="Machado M."/>
            <person name="Johnson C.S."/>
            <person name="Walker B."/>
            <person name="Young S.K."/>
            <person name="Zeng Q."/>
            <person name="Gargeya S."/>
            <person name="Fitzgerald M."/>
            <person name="Haas B."/>
            <person name="Abouelleil A."/>
            <person name="Allen A.W."/>
            <person name="Alvarado L."/>
            <person name="Arachchi H.M."/>
            <person name="Berlin A.M."/>
            <person name="Chapman S.B."/>
            <person name="Gainer-Dewar J."/>
            <person name="Goldberg J."/>
            <person name="Griggs A."/>
            <person name="Gujja S."/>
            <person name="Hansen M."/>
            <person name="Howarth C."/>
            <person name="Imamovic A."/>
            <person name="Ireland A."/>
            <person name="Larimer J."/>
            <person name="McCowan C."/>
            <person name="Murphy C."/>
            <person name="Pearson M."/>
            <person name="Poon T.W."/>
            <person name="Priest M."/>
            <person name="Roberts A."/>
            <person name="Saif S."/>
            <person name="Shea T."/>
            <person name="Sisk P."/>
            <person name="Sykes S."/>
            <person name="Wortman J."/>
            <person name="Nusbaum C."/>
            <person name="Birren B."/>
        </authorList>
    </citation>
    <scope>NUCLEOTIDE SEQUENCE [LARGE SCALE GENOMIC DNA]</scope>
    <source>
        <strain evidence="2 3">P10297</strain>
    </source>
</reference>